<proteinExistence type="predicted"/>
<evidence type="ECO:0000259" key="5">
    <source>
        <dbReference type="SMART" id="SM00849"/>
    </source>
</evidence>
<gene>
    <name evidence="6" type="ORF">METZ01_LOCUS14412</name>
</gene>
<dbReference type="Pfam" id="PF00753">
    <property type="entry name" value="Lactamase_B"/>
    <property type="match status" value="1"/>
</dbReference>
<name>A0A381P5S4_9ZZZZ</name>
<dbReference type="PANTHER" id="PTHR46233">
    <property type="entry name" value="HYDROXYACYLGLUTATHIONE HYDROLASE GLOC"/>
    <property type="match status" value="1"/>
</dbReference>
<dbReference type="SUPFAM" id="SSF56281">
    <property type="entry name" value="Metallo-hydrolase/oxidoreductase"/>
    <property type="match status" value="1"/>
</dbReference>
<comment type="cofactor">
    <cofactor evidence="1">
        <name>Zn(2+)</name>
        <dbReference type="ChEBI" id="CHEBI:29105"/>
    </cofactor>
</comment>
<keyword evidence="4" id="KW-0862">Zinc</keyword>
<dbReference type="GO" id="GO:0016787">
    <property type="term" value="F:hydrolase activity"/>
    <property type="evidence" value="ECO:0007669"/>
    <property type="project" value="UniProtKB-KW"/>
</dbReference>
<keyword evidence="3" id="KW-0378">Hydrolase</keyword>
<keyword evidence="2" id="KW-0479">Metal-binding</keyword>
<dbReference type="EMBL" id="UINC01000811">
    <property type="protein sequence ID" value="SUZ61558.1"/>
    <property type="molecule type" value="Genomic_DNA"/>
</dbReference>
<dbReference type="GO" id="GO:0046872">
    <property type="term" value="F:metal ion binding"/>
    <property type="evidence" value="ECO:0007669"/>
    <property type="project" value="UniProtKB-KW"/>
</dbReference>
<protein>
    <recommendedName>
        <fullName evidence="5">Metallo-beta-lactamase domain-containing protein</fullName>
    </recommendedName>
</protein>
<evidence type="ECO:0000256" key="2">
    <source>
        <dbReference type="ARBA" id="ARBA00022723"/>
    </source>
</evidence>
<evidence type="ECO:0000256" key="1">
    <source>
        <dbReference type="ARBA" id="ARBA00001947"/>
    </source>
</evidence>
<dbReference type="InterPro" id="IPR036866">
    <property type="entry name" value="RibonucZ/Hydroxyglut_hydro"/>
</dbReference>
<evidence type="ECO:0000256" key="3">
    <source>
        <dbReference type="ARBA" id="ARBA00022801"/>
    </source>
</evidence>
<evidence type="ECO:0000313" key="6">
    <source>
        <dbReference type="EMBL" id="SUZ61558.1"/>
    </source>
</evidence>
<dbReference type="SMART" id="SM00849">
    <property type="entry name" value="Lactamase_B"/>
    <property type="match status" value="1"/>
</dbReference>
<sequence length="320" mass="35031">MKTNKIVGFVTSLLTVAVFVSAHTQESEEVLERIRSARTIAGSQWAVAADYFCKKGAVTPNQNADPVLEPMKIFDNLYFIGRTGTVVYAITTPNGIILIDSGYIDDLETVLMPGMDHLGLDPARIEYVIIAHGHADHFGGAAYLQEQYGARIVMGASDWDLLERASVEGSLSVPAPDRDLIAMDGGSISLGGVEVTTIFIPGHTPGSLGLIFPVKDGEITHRAALFGGTILNPTRITNEGLKQYRDSIENFSQYAWDMKVDVEIQNHPLYDEMQNKISLLKTRGTGGGRHPFVVGQEAYQNFLDVMSECTRVEQARRAAR</sequence>
<accession>A0A381P5S4</accession>
<dbReference type="Gene3D" id="3.60.15.10">
    <property type="entry name" value="Ribonuclease Z/Hydroxyacylglutathione hydrolase-like"/>
    <property type="match status" value="1"/>
</dbReference>
<dbReference type="AlphaFoldDB" id="A0A381P5S4"/>
<dbReference type="InterPro" id="IPR051453">
    <property type="entry name" value="MBL_Glyoxalase_II"/>
</dbReference>
<dbReference type="CDD" id="cd16280">
    <property type="entry name" value="metallo-hydrolase-like_MBL-fold"/>
    <property type="match status" value="1"/>
</dbReference>
<feature type="domain" description="Metallo-beta-lactamase" evidence="5">
    <location>
        <begin position="84"/>
        <end position="259"/>
    </location>
</feature>
<dbReference type="PANTHER" id="PTHR46233:SF3">
    <property type="entry name" value="HYDROXYACYLGLUTATHIONE HYDROLASE GLOC"/>
    <property type="match status" value="1"/>
</dbReference>
<organism evidence="6">
    <name type="scientific">marine metagenome</name>
    <dbReference type="NCBI Taxonomy" id="408172"/>
    <lineage>
        <taxon>unclassified sequences</taxon>
        <taxon>metagenomes</taxon>
        <taxon>ecological metagenomes</taxon>
    </lineage>
</organism>
<reference evidence="6" key="1">
    <citation type="submission" date="2018-05" db="EMBL/GenBank/DDBJ databases">
        <authorList>
            <person name="Lanie J.A."/>
            <person name="Ng W.-L."/>
            <person name="Kazmierczak K.M."/>
            <person name="Andrzejewski T.M."/>
            <person name="Davidsen T.M."/>
            <person name="Wayne K.J."/>
            <person name="Tettelin H."/>
            <person name="Glass J.I."/>
            <person name="Rusch D."/>
            <person name="Podicherti R."/>
            <person name="Tsui H.-C.T."/>
            <person name="Winkler M.E."/>
        </authorList>
    </citation>
    <scope>NUCLEOTIDE SEQUENCE</scope>
</reference>
<dbReference type="InterPro" id="IPR001279">
    <property type="entry name" value="Metallo-B-lactamas"/>
</dbReference>
<evidence type="ECO:0000256" key="4">
    <source>
        <dbReference type="ARBA" id="ARBA00022833"/>
    </source>
</evidence>